<dbReference type="STRING" id="188937.MA_2067"/>
<keyword evidence="2" id="KW-1185">Reference proteome</keyword>
<dbReference type="InParanoid" id="Q8TP51"/>
<gene>
    <name evidence="1" type="ordered locus">MA_2067</name>
</gene>
<reference evidence="1 2" key="1">
    <citation type="journal article" date="2002" name="Genome Res.">
        <title>The genome of Methanosarcina acetivorans reveals extensive metabolic and physiological diversity.</title>
        <authorList>
            <person name="Galagan J.E."/>
            <person name="Nusbaum C."/>
            <person name="Roy A."/>
            <person name="Endrizzi M.G."/>
            <person name="Macdonald P."/>
            <person name="FitzHugh W."/>
            <person name="Calvo S."/>
            <person name="Engels R."/>
            <person name="Smirnov S."/>
            <person name="Atnoor D."/>
            <person name="Brown A."/>
            <person name="Allen N."/>
            <person name="Naylor J."/>
            <person name="Stange-Thomann N."/>
            <person name="DeArellano K."/>
            <person name="Johnson R."/>
            <person name="Linton L."/>
            <person name="McEwan P."/>
            <person name="McKernan K."/>
            <person name="Talamas J."/>
            <person name="Tirrell A."/>
            <person name="Ye W."/>
            <person name="Zimmer A."/>
            <person name="Barber R.D."/>
            <person name="Cann I."/>
            <person name="Graham D.E."/>
            <person name="Grahame D.A."/>
            <person name="Guss A."/>
            <person name="Hedderich R."/>
            <person name="Ingram-Smith C."/>
            <person name="Kuettner C.H."/>
            <person name="Krzycki J.A."/>
            <person name="Leigh J.A."/>
            <person name="Li W."/>
            <person name="Liu J."/>
            <person name="Mukhopadhyay B."/>
            <person name="Reeve J.N."/>
            <person name="Smith K."/>
            <person name="Springer T.A."/>
            <person name="Umayam L.A."/>
            <person name="White O."/>
            <person name="White R.H."/>
            <person name="de Macario E.C."/>
            <person name="Ferry J.G."/>
            <person name="Jarrell K.F."/>
            <person name="Jing H."/>
            <person name="Macario A.J.L."/>
            <person name="Paulsen I."/>
            <person name="Pritchett M."/>
            <person name="Sowers K.R."/>
            <person name="Swanson R.V."/>
            <person name="Zinder S.H."/>
            <person name="Lander E."/>
            <person name="Metcalf W.W."/>
            <person name="Birren B."/>
        </authorList>
    </citation>
    <scope>NUCLEOTIDE SEQUENCE [LARGE SCALE GENOMIC DNA]</scope>
    <source>
        <strain evidence="2">ATCC 35395 / DSM 2834 / JCM 12185 / C2A</strain>
    </source>
</reference>
<sequence length="110" mass="12267">MAGKESMEYSKGSINNGFVPYSFPLPSYLVRKQLWESCLKNYELEGGIDLNMLASKFRFSGGQIRDAAHTAYIFAGDKNPASPVLSPEDLQKISIKAARRSPIRNWALLP</sequence>
<evidence type="ECO:0000313" key="1">
    <source>
        <dbReference type="EMBL" id="AAM05469.1"/>
    </source>
</evidence>
<proteinExistence type="predicted"/>
<accession>Q8TP51</accession>
<dbReference type="AlphaFoldDB" id="Q8TP51"/>
<dbReference type="HOGENOM" id="CLU_2165235_0_0_2"/>
<evidence type="ECO:0000313" key="2">
    <source>
        <dbReference type="Proteomes" id="UP000002487"/>
    </source>
</evidence>
<protein>
    <submittedName>
        <fullName evidence="1">Uncharacterized protein</fullName>
    </submittedName>
</protein>
<dbReference type="EnsemblBacteria" id="AAM05469">
    <property type="protein sequence ID" value="AAM05469"/>
    <property type="gene ID" value="MA_2067"/>
</dbReference>
<name>Q8TP51_METAC</name>
<dbReference type="Proteomes" id="UP000002487">
    <property type="component" value="Chromosome"/>
</dbReference>
<dbReference type="EMBL" id="AE010299">
    <property type="protein sequence ID" value="AAM05469.1"/>
    <property type="molecule type" value="Genomic_DNA"/>
</dbReference>
<dbReference type="KEGG" id="mac:MA_2067"/>
<organism evidence="1 2">
    <name type="scientific">Methanosarcina acetivorans (strain ATCC 35395 / DSM 2834 / JCM 12185 / C2A)</name>
    <dbReference type="NCBI Taxonomy" id="188937"/>
    <lineage>
        <taxon>Archaea</taxon>
        <taxon>Methanobacteriati</taxon>
        <taxon>Methanobacteriota</taxon>
        <taxon>Stenosarchaea group</taxon>
        <taxon>Methanomicrobia</taxon>
        <taxon>Methanosarcinales</taxon>
        <taxon>Methanosarcinaceae</taxon>
        <taxon>Methanosarcina</taxon>
    </lineage>
</organism>